<keyword evidence="3" id="KW-1185">Reference proteome</keyword>
<dbReference type="AlphaFoldDB" id="A0AAV2RC50"/>
<feature type="region of interest" description="Disordered" evidence="1">
    <location>
        <begin position="25"/>
        <end position="45"/>
    </location>
</feature>
<accession>A0AAV2RC50</accession>
<dbReference type="EMBL" id="CAXKWB010020655">
    <property type="protein sequence ID" value="CAL4122713.1"/>
    <property type="molecule type" value="Genomic_DNA"/>
</dbReference>
<name>A0AAV2RC50_MEGNR</name>
<evidence type="ECO:0000313" key="2">
    <source>
        <dbReference type="EMBL" id="CAL4122713.1"/>
    </source>
</evidence>
<protein>
    <submittedName>
        <fullName evidence="2">Uncharacterized protein</fullName>
    </submittedName>
</protein>
<comment type="caution">
    <text evidence="2">The sequence shown here is derived from an EMBL/GenBank/DDBJ whole genome shotgun (WGS) entry which is preliminary data.</text>
</comment>
<dbReference type="Proteomes" id="UP001497623">
    <property type="component" value="Unassembled WGS sequence"/>
</dbReference>
<proteinExistence type="predicted"/>
<reference evidence="2 3" key="1">
    <citation type="submission" date="2024-05" db="EMBL/GenBank/DDBJ databases">
        <authorList>
            <person name="Wallberg A."/>
        </authorList>
    </citation>
    <scope>NUCLEOTIDE SEQUENCE [LARGE SCALE GENOMIC DNA]</scope>
</reference>
<organism evidence="2 3">
    <name type="scientific">Meganyctiphanes norvegica</name>
    <name type="common">Northern krill</name>
    <name type="synonym">Thysanopoda norvegica</name>
    <dbReference type="NCBI Taxonomy" id="48144"/>
    <lineage>
        <taxon>Eukaryota</taxon>
        <taxon>Metazoa</taxon>
        <taxon>Ecdysozoa</taxon>
        <taxon>Arthropoda</taxon>
        <taxon>Crustacea</taxon>
        <taxon>Multicrustacea</taxon>
        <taxon>Malacostraca</taxon>
        <taxon>Eumalacostraca</taxon>
        <taxon>Eucarida</taxon>
        <taxon>Euphausiacea</taxon>
        <taxon>Euphausiidae</taxon>
        <taxon>Meganyctiphanes</taxon>
    </lineage>
</organism>
<gene>
    <name evidence="2" type="ORF">MNOR_LOCUS23435</name>
</gene>
<evidence type="ECO:0000313" key="3">
    <source>
        <dbReference type="Proteomes" id="UP001497623"/>
    </source>
</evidence>
<evidence type="ECO:0000256" key="1">
    <source>
        <dbReference type="SAM" id="MobiDB-lite"/>
    </source>
</evidence>
<sequence length="124" mass="13359">MPRRVGITIFIKKILTMSGYCMKSTSSWSSSSRSSPTSSNPKSKSLISSSFIFSLLCIGTTPFESIISSSSSSFIFALLCIGTTQFEVSVNSPEVSQCVPISTSLEFTPTSFDFSLRGLCLVPL</sequence>